<evidence type="ECO:0000313" key="6">
    <source>
        <dbReference type="EMBL" id="CAR23733.1"/>
    </source>
</evidence>
<dbReference type="PANTHER" id="PTHR13146">
    <property type="match status" value="1"/>
</dbReference>
<dbReference type="GeneID" id="8292341"/>
<feature type="transmembrane region" description="Helical" evidence="5">
    <location>
        <begin position="219"/>
        <end position="239"/>
    </location>
</feature>
<dbReference type="SUPFAM" id="SSF103481">
    <property type="entry name" value="Multidrug resistance efflux transporter EmrE"/>
    <property type="match status" value="1"/>
</dbReference>
<dbReference type="RefSeq" id="XP_002554170.1">
    <property type="nucleotide sequence ID" value="XM_002554124.1"/>
</dbReference>
<dbReference type="Pfam" id="PF04142">
    <property type="entry name" value="Nuc_sug_transp"/>
    <property type="match status" value="1"/>
</dbReference>
<dbReference type="AlphaFoldDB" id="C5DIX2"/>
<dbReference type="InParanoid" id="C5DIX2"/>
<dbReference type="HOGENOM" id="CLU_025028_3_1_1"/>
<evidence type="ECO:0000256" key="1">
    <source>
        <dbReference type="ARBA" id="ARBA00004141"/>
    </source>
</evidence>
<dbReference type="STRING" id="559295.C5DIX2"/>
<gene>
    <name evidence="6" type="ordered locus">KLTH0E15862g</name>
</gene>
<dbReference type="Gene3D" id="1.10.3730.20">
    <property type="match status" value="1"/>
</dbReference>
<keyword evidence="3 5" id="KW-1133">Transmembrane helix</keyword>
<protein>
    <submittedName>
        <fullName evidence="6">KLTH0E15862p</fullName>
    </submittedName>
</protein>
<sequence length="368" mass="40690">MGQLFIPVICIGVVVCGGVNSLMTKYQDNQCVRDCQGASPVYFNQPVLQTLQMFIGEMSMLALWWFQLRGTGRQQHEFDNKPLIKGRSYVLLALPAICDIIATTLMNLALVMIPVSIYQMVRGAIVFFVALFSVLFLGRQVCRLEWAYLATIVAGVAVVGYSGQSADTVSEQSFSSSLLVGVLLILFALLFMATQFIVEEHVMSRWAVSPVGLIGHEGLFGSSITVALLVVGNYMGGYRDVNSTFNMKQAFSDMFARPAVLNSSFVIMVSIALFNFFGVSITKNVSATSRSTVDTCRTLLVWCVSLSLGWESFKFTQLCGFALLVIGTLLFNNAIEIPDKYLPSYFLEDKSGESQRLINTIDEEVERF</sequence>
<keyword evidence="2 5" id="KW-0812">Transmembrane</keyword>
<evidence type="ECO:0000256" key="5">
    <source>
        <dbReference type="SAM" id="Phobius"/>
    </source>
</evidence>
<organism evidence="6 7">
    <name type="scientific">Lachancea thermotolerans (strain ATCC 56472 / CBS 6340 / NRRL Y-8284)</name>
    <name type="common">Yeast</name>
    <name type="synonym">Kluyveromyces thermotolerans</name>
    <dbReference type="NCBI Taxonomy" id="559295"/>
    <lineage>
        <taxon>Eukaryota</taxon>
        <taxon>Fungi</taxon>
        <taxon>Dikarya</taxon>
        <taxon>Ascomycota</taxon>
        <taxon>Saccharomycotina</taxon>
        <taxon>Saccharomycetes</taxon>
        <taxon>Saccharomycetales</taxon>
        <taxon>Saccharomycetaceae</taxon>
        <taxon>Lachancea</taxon>
    </lineage>
</organism>
<dbReference type="eggNOG" id="KOG3912">
    <property type="taxonomic scope" value="Eukaryota"/>
</dbReference>
<dbReference type="PANTHER" id="PTHR13146:SF0">
    <property type="entry name" value="SOLUTE CARRIER FAMILY 35 MEMBER F6"/>
    <property type="match status" value="1"/>
</dbReference>
<dbReference type="EMBL" id="CU928169">
    <property type="protein sequence ID" value="CAR23733.1"/>
    <property type="molecule type" value="Genomic_DNA"/>
</dbReference>
<evidence type="ECO:0000256" key="3">
    <source>
        <dbReference type="ARBA" id="ARBA00022989"/>
    </source>
</evidence>
<evidence type="ECO:0000256" key="2">
    <source>
        <dbReference type="ARBA" id="ARBA00022692"/>
    </source>
</evidence>
<feature type="transmembrane region" description="Helical" evidence="5">
    <location>
        <begin position="259"/>
        <end position="279"/>
    </location>
</feature>
<dbReference type="OMA" id="FIYKHNV"/>
<dbReference type="OrthoDB" id="408493at2759"/>
<dbReference type="InterPro" id="IPR037185">
    <property type="entry name" value="EmrE-like"/>
</dbReference>
<dbReference type="Proteomes" id="UP000002036">
    <property type="component" value="Chromosome E"/>
</dbReference>
<keyword evidence="4 5" id="KW-0472">Membrane</keyword>
<dbReference type="InterPro" id="IPR007271">
    <property type="entry name" value="Nuc_sug_transpt"/>
</dbReference>
<feature type="transmembrane region" description="Helical" evidence="5">
    <location>
        <begin position="117"/>
        <end position="137"/>
    </location>
</feature>
<dbReference type="PIRSF" id="PIRSF036436">
    <property type="entry name" value="UCP036436"/>
    <property type="match status" value="1"/>
</dbReference>
<reference evidence="6 7" key="1">
    <citation type="journal article" date="2009" name="Genome Res.">
        <title>Comparative genomics of protoploid Saccharomycetaceae.</title>
        <authorList>
            <consortium name="The Genolevures Consortium"/>
            <person name="Souciet J.-L."/>
            <person name="Dujon B."/>
            <person name="Gaillardin C."/>
            <person name="Johnston M."/>
            <person name="Baret P.V."/>
            <person name="Cliften P."/>
            <person name="Sherman D.J."/>
            <person name="Weissenbach J."/>
            <person name="Westhof E."/>
            <person name="Wincker P."/>
            <person name="Jubin C."/>
            <person name="Poulain J."/>
            <person name="Barbe V."/>
            <person name="Segurens B."/>
            <person name="Artiguenave F."/>
            <person name="Anthouard V."/>
            <person name="Vacherie B."/>
            <person name="Val M.-E."/>
            <person name="Fulton R.S."/>
            <person name="Minx P."/>
            <person name="Wilson R."/>
            <person name="Durrens P."/>
            <person name="Jean G."/>
            <person name="Marck C."/>
            <person name="Martin T."/>
            <person name="Nikolski M."/>
            <person name="Rolland T."/>
            <person name="Seret M.-L."/>
            <person name="Casaregola S."/>
            <person name="Despons L."/>
            <person name="Fairhead C."/>
            <person name="Fischer G."/>
            <person name="Lafontaine I."/>
            <person name="Leh V."/>
            <person name="Lemaire M."/>
            <person name="de Montigny J."/>
            <person name="Neuveglise C."/>
            <person name="Thierry A."/>
            <person name="Blanc-Lenfle I."/>
            <person name="Bleykasten C."/>
            <person name="Diffels J."/>
            <person name="Fritsch E."/>
            <person name="Frangeul L."/>
            <person name="Goeffon A."/>
            <person name="Jauniaux N."/>
            <person name="Kachouri-Lafond R."/>
            <person name="Payen C."/>
            <person name="Potier S."/>
            <person name="Pribylova L."/>
            <person name="Ozanne C."/>
            <person name="Richard G.-F."/>
            <person name="Sacerdot C."/>
            <person name="Straub M.-L."/>
            <person name="Talla E."/>
        </authorList>
    </citation>
    <scope>NUCLEOTIDE SEQUENCE [LARGE SCALE GENOMIC DNA]</scope>
    <source>
        <strain evidence="7">ATCC 56472 / CBS 6340 / NRRL Y-8284</strain>
    </source>
</reference>
<comment type="subcellular location">
    <subcellularLocation>
        <location evidence="1">Membrane</location>
        <topology evidence="1">Multi-pass membrane protein</topology>
    </subcellularLocation>
</comment>
<keyword evidence="7" id="KW-1185">Reference proteome</keyword>
<evidence type="ECO:0000313" key="7">
    <source>
        <dbReference type="Proteomes" id="UP000002036"/>
    </source>
</evidence>
<dbReference type="InterPro" id="IPR012404">
    <property type="entry name" value="UCP036436"/>
</dbReference>
<dbReference type="GO" id="GO:0015165">
    <property type="term" value="F:pyrimidine nucleotide-sugar transmembrane transporter activity"/>
    <property type="evidence" value="ECO:0007669"/>
    <property type="project" value="InterPro"/>
</dbReference>
<feature type="transmembrane region" description="Helical" evidence="5">
    <location>
        <begin position="144"/>
        <end position="162"/>
    </location>
</feature>
<feature type="transmembrane region" description="Helical" evidence="5">
    <location>
        <begin position="174"/>
        <end position="198"/>
    </location>
</feature>
<feature type="transmembrane region" description="Helical" evidence="5">
    <location>
        <begin position="89"/>
        <end position="111"/>
    </location>
</feature>
<evidence type="ECO:0000256" key="4">
    <source>
        <dbReference type="ARBA" id="ARBA00023136"/>
    </source>
</evidence>
<proteinExistence type="predicted"/>
<name>C5DIX2_LACTC</name>
<dbReference type="KEGG" id="lth:KLTH0E15862g"/>
<accession>C5DIX2</accession>
<dbReference type="GO" id="GO:0000139">
    <property type="term" value="C:Golgi membrane"/>
    <property type="evidence" value="ECO:0007669"/>
    <property type="project" value="InterPro"/>
</dbReference>